<protein>
    <submittedName>
        <fullName evidence="2">Acyl carrier protein</fullName>
    </submittedName>
</protein>
<gene>
    <name evidence="2" type="ORF">VXC91_36060</name>
</gene>
<dbReference type="PROSITE" id="PS50075">
    <property type="entry name" value="CARRIER"/>
    <property type="match status" value="1"/>
</dbReference>
<dbReference type="RefSeq" id="WP_329511569.1">
    <property type="nucleotide sequence ID" value="NZ_BAAAYZ010000061.1"/>
</dbReference>
<dbReference type="Proteomes" id="UP001333996">
    <property type="component" value="Unassembled WGS sequence"/>
</dbReference>
<dbReference type="EMBL" id="JAYWVC010000210">
    <property type="protein sequence ID" value="MED7827186.1"/>
    <property type="molecule type" value="Genomic_DNA"/>
</dbReference>
<comment type="caution">
    <text evidence="2">The sequence shown here is derived from an EMBL/GenBank/DDBJ whole genome shotgun (WGS) entry which is preliminary data.</text>
</comment>
<organism evidence="2 3">
    <name type="scientific">Streptomyces chiangmaiensis</name>
    <dbReference type="NCBI Taxonomy" id="766497"/>
    <lineage>
        <taxon>Bacteria</taxon>
        <taxon>Bacillati</taxon>
        <taxon>Actinomycetota</taxon>
        <taxon>Actinomycetes</taxon>
        <taxon>Kitasatosporales</taxon>
        <taxon>Streptomycetaceae</taxon>
        <taxon>Streptomyces</taxon>
    </lineage>
</organism>
<sequence>MDRSDALIAVQEAIQSVVPDADLTHLDPDTPFRDALEFDSLDFLRFVEFLSQRIGVGIDEDAYAQLTTLNDSTAFLISRAAQL</sequence>
<evidence type="ECO:0000313" key="2">
    <source>
        <dbReference type="EMBL" id="MED7827186.1"/>
    </source>
</evidence>
<feature type="domain" description="Carrier" evidence="1">
    <location>
        <begin position="1"/>
        <end position="80"/>
    </location>
</feature>
<keyword evidence="3" id="KW-1185">Reference proteome</keyword>
<dbReference type="Pfam" id="PF00550">
    <property type="entry name" value="PP-binding"/>
    <property type="match status" value="1"/>
</dbReference>
<accession>A0ABU7FSV5</accession>
<dbReference type="InterPro" id="IPR009081">
    <property type="entry name" value="PP-bd_ACP"/>
</dbReference>
<reference evidence="2" key="1">
    <citation type="submission" date="2024-01" db="EMBL/GenBank/DDBJ databases">
        <title>First draft genome sequence data of TA4-1, the type strain of Gram-positive actinobacterium Streptomyces chiangmaiensis.</title>
        <authorList>
            <person name="Yasawong M."/>
            <person name="Nantapong N."/>
        </authorList>
    </citation>
    <scope>NUCLEOTIDE SEQUENCE</scope>
    <source>
        <strain evidence="2">TA4-1</strain>
    </source>
</reference>
<evidence type="ECO:0000259" key="1">
    <source>
        <dbReference type="PROSITE" id="PS50075"/>
    </source>
</evidence>
<dbReference type="SUPFAM" id="SSF47336">
    <property type="entry name" value="ACP-like"/>
    <property type="match status" value="1"/>
</dbReference>
<proteinExistence type="predicted"/>
<dbReference type="InterPro" id="IPR036736">
    <property type="entry name" value="ACP-like_sf"/>
</dbReference>
<evidence type="ECO:0000313" key="3">
    <source>
        <dbReference type="Proteomes" id="UP001333996"/>
    </source>
</evidence>
<name>A0ABU7FSV5_9ACTN</name>
<dbReference type="Gene3D" id="1.10.1200.10">
    <property type="entry name" value="ACP-like"/>
    <property type="match status" value="1"/>
</dbReference>